<accession>A0A172UG61</accession>
<evidence type="ECO:0000256" key="1">
    <source>
        <dbReference type="SAM" id="MobiDB-lite"/>
    </source>
</evidence>
<dbReference type="KEGG" id="madi:A7U43_01165"/>
<sequence>MDPRIRTRATPGETINAREDNLDGDAGAIRATAADDEPSAVASAHTVQVETPRADIAGVATAPPQPPASVSVVVGPLGADALSAMGSEPAGSGPSSAIWVLAAAARRELGSPDTEPGEASALTTASATATASAVPSTIINIPVGRTPAGLAITPNGRRVYVANGNAGTISVIDTATNTTIGNPIVVGTAPVALAINPSGSRLYVAHNANGGNKITVINTATNKVVGTFGVGSDPLSLVVSPNGKRLYVANANSGTVSVINTANNKVVGNPIAVGGRPHGIAVSPDGTRIYVANNSSNSVSVIDTATNTTVGAPIPVGAQPMSVVVSPDGGRVYVVNNVSGTVSVIDAASNSTVGPPISVGSKPTALAVSPNGKLMFVAVSANTSVAVISTVTNTIVGAPVTVGIAPGGAVVSPSGRYVYVNNWGTNNVSVIDLGLPASAAVSLGSPASSNGKISGKLTVTDSLSIRYSTGAPTKGMVVINPKSGSFSYVPFQTARHAAAAVTASAADKVDSFTVTATNSVGVSVTVPVTVQILPKNTAPTLKVTVSKPNSTTSVVTIKLTAGDADKDVLTYSIPAETARGTLVRNTDGTLTFTPNTTALAQPGKDTFGITVDDGHGGTRTVSVTVIAKAPPLALRVAKFVNDNHGNTVGDGECVALVKEFLRIHGVVADAWGHAVNYAWRRGTGGTELENRKFKWHTDTKFQDGDIIVYEQGGYNLSSAGHIGIWFQGKLYDQNSGWHTTFDKSLPGRTVQTRQAGFSPFWNNGNGPPYKPNGKRPVGYLGYWRK</sequence>
<dbReference type="InterPro" id="IPR011964">
    <property type="entry name" value="YVTN_b-propeller_repeat"/>
</dbReference>
<dbReference type="PANTHER" id="PTHR47197:SF3">
    <property type="entry name" value="DIHYDRO-HEME D1 DEHYDROGENASE"/>
    <property type="match status" value="1"/>
</dbReference>
<proteinExistence type="predicted"/>
<feature type="region of interest" description="Disordered" evidence="1">
    <location>
        <begin position="1"/>
        <end position="43"/>
    </location>
</feature>
<dbReference type="STRING" id="1682113.A7U43_01165"/>
<reference evidence="2 3" key="1">
    <citation type="submission" date="2016-05" db="EMBL/GenBank/DDBJ databases">
        <title>Complete genome sequence of a phthalic acid esters degrading Mycobacterium sp. YC-RL4.</title>
        <authorList>
            <person name="Ren L."/>
            <person name="Fan S."/>
            <person name="Ruth N."/>
            <person name="Jia Y."/>
            <person name="Wang J."/>
            <person name="Qiao C."/>
        </authorList>
    </citation>
    <scope>NUCLEOTIDE SEQUENCE [LARGE SCALE GENOMIC DNA]</scope>
    <source>
        <strain evidence="2 3">YC-RL4</strain>
    </source>
</reference>
<dbReference type="InterPro" id="IPR015943">
    <property type="entry name" value="WD40/YVTN_repeat-like_dom_sf"/>
</dbReference>
<dbReference type="EMBL" id="CP015596">
    <property type="protein sequence ID" value="ANE78127.1"/>
    <property type="molecule type" value="Genomic_DNA"/>
</dbReference>
<keyword evidence="3" id="KW-1185">Reference proteome</keyword>
<protein>
    <submittedName>
        <fullName evidence="2">Uncharacterized protein</fullName>
    </submittedName>
</protein>
<dbReference type="InterPro" id="IPR019405">
    <property type="entry name" value="Lactonase_7-beta_prop"/>
</dbReference>
<dbReference type="AlphaFoldDB" id="A0A172UG61"/>
<organism evidence="2 3">
    <name type="scientific">Mycobacterium adipatum</name>
    <dbReference type="NCBI Taxonomy" id="1682113"/>
    <lineage>
        <taxon>Bacteria</taxon>
        <taxon>Bacillati</taxon>
        <taxon>Actinomycetota</taxon>
        <taxon>Actinomycetes</taxon>
        <taxon>Mycobacteriales</taxon>
        <taxon>Mycobacteriaceae</taxon>
        <taxon>Mycobacterium</taxon>
    </lineage>
</organism>
<dbReference type="Proteomes" id="UP000077143">
    <property type="component" value="Chromosome"/>
</dbReference>
<dbReference type="Pfam" id="PF17963">
    <property type="entry name" value="Big_9"/>
    <property type="match status" value="1"/>
</dbReference>
<dbReference type="RefSeq" id="WP_067990179.1">
    <property type="nucleotide sequence ID" value="NZ_CP015596.1"/>
</dbReference>
<gene>
    <name evidence="2" type="ORF">A7U43_01165</name>
</gene>
<name>A0A172UG61_9MYCO</name>
<dbReference type="PANTHER" id="PTHR47197">
    <property type="entry name" value="PROTEIN NIRF"/>
    <property type="match status" value="1"/>
</dbReference>
<dbReference type="Pfam" id="PF10282">
    <property type="entry name" value="Lactonase"/>
    <property type="match status" value="1"/>
</dbReference>
<dbReference type="Gene3D" id="2.60.40.2810">
    <property type="match status" value="1"/>
</dbReference>
<evidence type="ECO:0000313" key="2">
    <source>
        <dbReference type="EMBL" id="ANE78127.1"/>
    </source>
</evidence>
<dbReference type="InterPro" id="IPR011048">
    <property type="entry name" value="Haem_d1_sf"/>
</dbReference>
<dbReference type="InterPro" id="IPR051200">
    <property type="entry name" value="Host-pathogen_enzymatic-act"/>
</dbReference>
<dbReference type="SUPFAM" id="SSF51004">
    <property type="entry name" value="C-terminal (heme d1) domain of cytochrome cd1-nitrite reductase"/>
    <property type="match status" value="1"/>
</dbReference>
<dbReference type="Gene3D" id="2.130.10.10">
    <property type="entry name" value="YVTN repeat-like/Quinoprotein amine dehydrogenase"/>
    <property type="match status" value="3"/>
</dbReference>
<dbReference type="NCBIfam" id="TIGR02276">
    <property type="entry name" value="beta_rpt_yvtn"/>
    <property type="match status" value="5"/>
</dbReference>
<evidence type="ECO:0000313" key="3">
    <source>
        <dbReference type="Proteomes" id="UP000077143"/>
    </source>
</evidence>